<protein>
    <submittedName>
        <fullName evidence="2">Undecaprenyldiphospho-muramoylpentapeptide beta-N-acetylglucosaminyltransferase</fullName>
    </submittedName>
</protein>
<proteinExistence type="predicted"/>
<gene>
    <name evidence="2" type="ORF">C2E20_6604</name>
</gene>
<sequence>MGSTVLQRTSQGETQEVRDALAHSRDPTALEAREHHLEALSAAQGGRWLESSTVEREGPGGYGAPGRPHVPQQATAEVKAALAERASPEFRDADEKLREARAAAQGGRWMDEGNMPAGLPSQRDQPDVRGALERAQDPAVKEEMERKRAARAAAQGGRWLD</sequence>
<keyword evidence="3" id="KW-1185">Reference proteome</keyword>
<evidence type="ECO:0000313" key="3">
    <source>
        <dbReference type="Proteomes" id="UP000239649"/>
    </source>
</evidence>
<evidence type="ECO:0000313" key="2">
    <source>
        <dbReference type="EMBL" id="PSC69938.1"/>
    </source>
</evidence>
<organism evidence="2 3">
    <name type="scientific">Micractinium conductrix</name>
    <dbReference type="NCBI Taxonomy" id="554055"/>
    <lineage>
        <taxon>Eukaryota</taxon>
        <taxon>Viridiplantae</taxon>
        <taxon>Chlorophyta</taxon>
        <taxon>core chlorophytes</taxon>
        <taxon>Trebouxiophyceae</taxon>
        <taxon>Chlorellales</taxon>
        <taxon>Chlorellaceae</taxon>
        <taxon>Chlorella clade</taxon>
        <taxon>Micractinium</taxon>
    </lineage>
</organism>
<dbReference type="EMBL" id="LHPF02000023">
    <property type="protein sequence ID" value="PSC69938.1"/>
    <property type="molecule type" value="Genomic_DNA"/>
</dbReference>
<dbReference type="OrthoDB" id="512248at2759"/>
<evidence type="ECO:0000256" key="1">
    <source>
        <dbReference type="SAM" id="MobiDB-lite"/>
    </source>
</evidence>
<dbReference type="AlphaFoldDB" id="A0A2P6V784"/>
<feature type="compositionally biased region" description="Basic and acidic residues" evidence="1">
    <location>
        <begin position="124"/>
        <end position="147"/>
    </location>
</feature>
<reference evidence="2 3" key="1">
    <citation type="journal article" date="2018" name="Plant J.">
        <title>Genome sequences of Chlorella sorokiniana UTEX 1602 and Micractinium conductrix SAG 241.80: implications to maltose excretion by a green alga.</title>
        <authorList>
            <person name="Arriola M.B."/>
            <person name="Velmurugan N."/>
            <person name="Zhang Y."/>
            <person name="Plunkett M.H."/>
            <person name="Hondzo H."/>
            <person name="Barney B.M."/>
        </authorList>
    </citation>
    <scope>NUCLEOTIDE SEQUENCE [LARGE SCALE GENOMIC DNA]</scope>
    <source>
        <strain evidence="2 3">SAG 241.80</strain>
    </source>
</reference>
<feature type="compositionally biased region" description="Polar residues" evidence="1">
    <location>
        <begin position="1"/>
        <end position="14"/>
    </location>
</feature>
<dbReference type="Proteomes" id="UP000239649">
    <property type="component" value="Unassembled WGS sequence"/>
</dbReference>
<name>A0A2P6V784_9CHLO</name>
<accession>A0A2P6V784</accession>
<feature type="region of interest" description="Disordered" evidence="1">
    <location>
        <begin position="101"/>
        <end position="161"/>
    </location>
</feature>
<dbReference type="GO" id="GO:0016757">
    <property type="term" value="F:glycosyltransferase activity"/>
    <property type="evidence" value="ECO:0007669"/>
    <property type="project" value="UniProtKB-KW"/>
</dbReference>
<feature type="compositionally biased region" description="Basic and acidic residues" evidence="1">
    <location>
        <begin position="15"/>
        <end position="38"/>
    </location>
</feature>
<feature type="region of interest" description="Disordered" evidence="1">
    <location>
        <begin position="1"/>
        <end position="77"/>
    </location>
</feature>
<comment type="caution">
    <text evidence="2">The sequence shown here is derived from an EMBL/GenBank/DDBJ whole genome shotgun (WGS) entry which is preliminary data.</text>
</comment>